<feature type="transmembrane region" description="Helical" evidence="1">
    <location>
        <begin position="124"/>
        <end position="140"/>
    </location>
</feature>
<proteinExistence type="predicted"/>
<feature type="transmembrane region" description="Helical" evidence="1">
    <location>
        <begin position="7"/>
        <end position="27"/>
    </location>
</feature>
<reference evidence="2" key="1">
    <citation type="submission" date="2021-01" db="EMBL/GenBank/DDBJ databases">
        <authorList>
            <person name="Corre E."/>
            <person name="Pelletier E."/>
            <person name="Niang G."/>
            <person name="Scheremetjew M."/>
            <person name="Finn R."/>
            <person name="Kale V."/>
            <person name="Holt S."/>
            <person name="Cochrane G."/>
            <person name="Meng A."/>
            <person name="Brown T."/>
            <person name="Cohen L."/>
        </authorList>
    </citation>
    <scope>NUCLEOTIDE SEQUENCE</scope>
    <source>
        <strain evidence="2">CCMP 338</strain>
    </source>
</reference>
<evidence type="ECO:0000256" key="1">
    <source>
        <dbReference type="SAM" id="Phobius"/>
    </source>
</evidence>
<dbReference type="AlphaFoldDB" id="A0A7S1KMF5"/>
<keyword evidence="1" id="KW-0472">Membrane</keyword>
<organism evidence="2">
    <name type="scientific">Stephanocyclus meneghinianus</name>
    <name type="common">Diatom</name>
    <name type="synonym">Cyclotella meneghiniana</name>
    <dbReference type="NCBI Taxonomy" id="29205"/>
    <lineage>
        <taxon>Eukaryota</taxon>
        <taxon>Sar</taxon>
        <taxon>Stramenopiles</taxon>
        <taxon>Ochrophyta</taxon>
        <taxon>Bacillariophyta</taxon>
        <taxon>Coscinodiscophyceae</taxon>
        <taxon>Thalassiosirophycidae</taxon>
        <taxon>Thalassiosirales</taxon>
        <taxon>Thalassiosiraceae</taxon>
        <taxon>Stephanocyclus</taxon>
    </lineage>
</organism>
<accession>A0A7S1KMF5</accession>
<dbReference type="EMBL" id="HBGC01000113">
    <property type="protein sequence ID" value="CAD9076700.1"/>
    <property type="molecule type" value="Transcribed_RNA"/>
</dbReference>
<keyword evidence="1" id="KW-1133">Transmembrane helix</keyword>
<feature type="transmembrane region" description="Helical" evidence="1">
    <location>
        <begin position="170"/>
        <end position="192"/>
    </location>
</feature>
<name>A0A7S1KMF5_STEMN</name>
<keyword evidence="1" id="KW-0812">Transmembrane</keyword>
<gene>
    <name evidence="2" type="ORF">CMEN1057_LOCUS76</name>
</gene>
<protein>
    <submittedName>
        <fullName evidence="2">Uncharacterized protein</fullName>
    </submittedName>
</protein>
<feature type="transmembrane region" description="Helical" evidence="1">
    <location>
        <begin position="90"/>
        <end position="112"/>
    </location>
</feature>
<sequence>MVRSCAFMAPGILAGTAFLFSMFAGIYCKFISHVSTDAPSGETVTLNSGIWYYQGYSIANTTFQGTVILETCINYPEGTYFDSEWKSAKAFSAMALIIGGIVAFWGLFAQCIYPNKGMYQRGGMLLLLCCLFQGLTFLFLESDACTNSSLTQSLEETSTLTFSDNCVMGLGGKCSIVSTVLWFLAAVAAFTVEPPKREPVTIQTQDVTYTKTTNPDGTEVVTENIVKGEPVTVGAP</sequence>
<evidence type="ECO:0000313" key="2">
    <source>
        <dbReference type="EMBL" id="CAD9076700.1"/>
    </source>
</evidence>